<feature type="compositionally biased region" description="Low complexity" evidence="1">
    <location>
        <begin position="112"/>
        <end position="122"/>
    </location>
</feature>
<feature type="region of interest" description="Disordered" evidence="1">
    <location>
        <begin position="304"/>
        <end position="333"/>
    </location>
</feature>
<dbReference type="EMBL" id="AYKW01000018">
    <property type="protein sequence ID" value="PIL29835.1"/>
    <property type="molecule type" value="Genomic_DNA"/>
</dbReference>
<sequence length="673" mass="73000">MLGERIVEPFPAIEDVESLLSLPEPCGGLTVRRVKSAGLRIVTEGDALWPASSSSYLSVKYVTSRSFMLHPPPPALLYSKSSASSARTPDTSHTFGRPNPTMTSPKHPRRLAPSPSSSPSAAILHSRRLSRYSQVERALRSAVEVCSSELSPQELQIRALEKATALLSDQARDAQACAARLRARLEGTDSKSLSPDELKTLQHEYWMEEHRSAARKHQSEKTRDLLTKLSSPIREVPPPLSAIPSSTHQETNLARFLRLSPTHVDLTHSRSPSTSPNLLGRRKTISQMRPLRLRSSAMDFALRTPIQERPRRSKSLDGTHTRRNSNSTDATYVAEDASEQTALALPLGSLKTPPSPDSSRTDGFVRIEGSVSRRPRHVLLAEVGDVTIPDYAVDLIEDFAASPVSVTTTLSPVFAPESPTTVGSASTPSVVSPVSPFTQSRSHQFRLKAPSLGAIEDGFSRASSSMPDFSDFTLGERPSTTEPSYGRGNGSRTGDRSPPPRPSSRAGSILDRLRSLPTEASSPTANSSTSPSSRPTTPFLHRRPPTANATVRASATQSLLLPMRKFGSMRGVTNPSLVTVPEAEPIERPQSSMSSYGFPSPETILEHRMADGEGTTGSKGRFAMALFTRRRFNSASSDSVATGNGRGEDREGTRGVLVRMRKKLSNTFGSVQK</sequence>
<name>A0A2G8S7W4_9APHY</name>
<comment type="caution">
    <text evidence="2">The sequence shown here is derived from an EMBL/GenBank/DDBJ whole genome shotgun (WGS) entry which is preliminary data.</text>
</comment>
<feature type="region of interest" description="Disordered" evidence="1">
    <location>
        <begin position="633"/>
        <end position="655"/>
    </location>
</feature>
<keyword evidence="3" id="KW-1185">Reference proteome</keyword>
<protein>
    <submittedName>
        <fullName evidence="2">Uncharacterized protein</fullName>
    </submittedName>
</protein>
<feature type="compositionally biased region" description="Polar residues" evidence="1">
    <location>
        <begin position="633"/>
        <end position="642"/>
    </location>
</feature>
<dbReference type="AlphaFoldDB" id="A0A2G8S7W4"/>
<feature type="compositionally biased region" description="Low complexity" evidence="1">
    <location>
        <begin position="517"/>
        <end position="538"/>
    </location>
</feature>
<dbReference type="OrthoDB" id="3254613at2759"/>
<feature type="region of interest" description="Disordered" evidence="1">
    <location>
        <begin position="465"/>
        <end position="554"/>
    </location>
</feature>
<evidence type="ECO:0000313" key="2">
    <source>
        <dbReference type="EMBL" id="PIL29835.1"/>
    </source>
</evidence>
<gene>
    <name evidence="2" type="ORF">GSI_08042</name>
</gene>
<evidence type="ECO:0000313" key="3">
    <source>
        <dbReference type="Proteomes" id="UP000230002"/>
    </source>
</evidence>
<feature type="compositionally biased region" description="Low complexity" evidence="1">
    <location>
        <begin position="418"/>
        <end position="440"/>
    </location>
</feature>
<proteinExistence type="predicted"/>
<feature type="compositionally biased region" description="Basic and acidic residues" evidence="1">
    <location>
        <begin position="306"/>
        <end position="320"/>
    </location>
</feature>
<dbReference type="Proteomes" id="UP000230002">
    <property type="component" value="Unassembled WGS sequence"/>
</dbReference>
<feature type="region of interest" description="Disordered" evidence="1">
    <location>
        <begin position="413"/>
        <end position="443"/>
    </location>
</feature>
<feature type="region of interest" description="Disordered" evidence="1">
    <location>
        <begin position="78"/>
        <end position="122"/>
    </location>
</feature>
<feature type="compositionally biased region" description="Polar residues" evidence="1">
    <location>
        <begin position="87"/>
        <end position="104"/>
    </location>
</feature>
<reference evidence="2 3" key="1">
    <citation type="journal article" date="2015" name="Sci. Rep.">
        <title>Chromosome-level genome map provides insights into diverse defense mechanisms in the medicinal fungus Ganoderma sinense.</title>
        <authorList>
            <person name="Zhu Y."/>
            <person name="Xu J."/>
            <person name="Sun C."/>
            <person name="Zhou S."/>
            <person name="Xu H."/>
            <person name="Nelson D.R."/>
            <person name="Qian J."/>
            <person name="Song J."/>
            <person name="Luo H."/>
            <person name="Xiang L."/>
            <person name="Li Y."/>
            <person name="Xu Z."/>
            <person name="Ji A."/>
            <person name="Wang L."/>
            <person name="Lu S."/>
            <person name="Hayward A."/>
            <person name="Sun W."/>
            <person name="Li X."/>
            <person name="Schwartz D.C."/>
            <person name="Wang Y."/>
            <person name="Chen S."/>
        </authorList>
    </citation>
    <scope>NUCLEOTIDE SEQUENCE [LARGE SCALE GENOMIC DNA]</scope>
    <source>
        <strain evidence="2 3">ZZ0214-1</strain>
    </source>
</reference>
<accession>A0A2G8S7W4</accession>
<organism evidence="2 3">
    <name type="scientific">Ganoderma sinense ZZ0214-1</name>
    <dbReference type="NCBI Taxonomy" id="1077348"/>
    <lineage>
        <taxon>Eukaryota</taxon>
        <taxon>Fungi</taxon>
        <taxon>Dikarya</taxon>
        <taxon>Basidiomycota</taxon>
        <taxon>Agaricomycotina</taxon>
        <taxon>Agaricomycetes</taxon>
        <taxon>Polyporales</taxon>
        <taxon>Polyporaceae</taxon>
        <taxon>Ganoderma</taxon>
    </lineage>
</organism>
<evidence type="ECO:0000256" key="1">
    <source>
        <dbReference type="SAM" id="MobiDB-lite"/>
    </source>
</evidence>